<dbReference type="InterPro" id="IPR038718">
    <property type="entry name" value="SNF2-like_sf"/>
</dbReference>
<gene>
    <name evidence="5" type="ORF">N7515_003655</name>
</gene>
<dbReference type="InterPro" id="IPR001650">
    <property type="entry name" value="Helicase_C-like"/>
</dbReference>
<dbReference type="GeneID" id="81403569"/>
<dbReference type="Pfam" id="PF00271">
    <property type="entry name" value="Helicase_C"/>
    <property type="match status" value="1"/>
</dbReference>
<dbReference type="CDD" id="cd18008">
    <property type="entry name" value="DEXDc_SHPRH-like"/>
    <property type="match status" value="1"/>
</dbReference>
<keyword evidence="6" id="KW-1185">Reference proteome</keyword>
<evidence type="ECO:0000313" key="5">
    <source>
        <dbReference type="EMBL" id="KAJ5138807.1"/>
    </source>
</evidence>
<keyword evidence="1" id="KW-0547">Nucleotide-binding</keyword>
<evidence type="ECO:0000259" key="4">
    <source>
        <dbReference type="PROSITE" id="PS51194"/>
    </source>
</evidence>
<organism evidence="5 6">
    <name type="scientific">Penicillium bovifimosum</name>
    <dbReference type="NCBI Taxonomy" id="126998"/>
    <lineage>
        <taxon>Eukaryota</taxon>
        <taxon>Fungi</taxon>
        <taxon>Dikarya</taxon>
        <taxon>Ascomycota</taxon>
        <taxon>Pezizomycotina</taxon>
        <taxon>Eurotiomycetes</taxon>
        <taxon>Eurotiomycetidae</taxon>
        <taxon>Eurotiales</taxon>
        <taxon>Aspergillaceae</taxon>
        <taxon>Penicillium</taxon>
    </lineage>
</organism>
<dbReference type="Gene3D" id="3.40.50.10810">
    <property type="entry name" value="Tandem AAA-ATPase domain"/>
    <property type="match status" value="1"/>
</dbReference>
<dbReference type="PROSITE" id="PS51194">
    <property type="entry name" value="HELICASE_CTER"/>
    <property type="match status" value="1"/>
</dbReference>
<comment type="caution">
    <text evidence="5">The sequence shown here is derived from an EMBL/GenBank/DDBJ whole genome shotgun (WGS) entry which is preliminary data.</text>
</comment>
<dbReference type="CDD" id="cd18793">
    <property type="entry name" value="SF2_C_SNF"/>
    <property type="match status" value="1"/>
</dbReference>
<dbReference type="EMBL" id="JAPQKL010000003">
    <property type="protein sequence ID" value="KAJ5138807.1"/>
    <property type="molecule type" value="Genomic_DNA"/>
</dbReference>
<dbReference type="GO" id="GO:0016787">
    <property type="term" value="F:hydrolase activity"/>
    <property type="evidence" value="ECO:0007669"/>
    <property type="project" value="UniProtKB-KW"/>
</dbReference>
<dbReference type="GO" id="GO:0008094">
    <property type="term" value="F:ATP-dependent activity, acting on DNA"/>
    <property type="evidence" value="ECO:0007669"/>
    <property type="project" value="TreeGrafter"/>
</dbReference>
<protein>
    <recommendedName>
        <fullName evidence="4">Helicase C-terminal domain-containing protein</fullName>
    </recommendedName>
</protein>
<dbReference type="InterPro" id="IPR050628">
    <property type="entry name" value="SNF2_RAD54_helicase_TF"/>
</dbReference>
<dbReference type="SMART" id="SM00487">
    <property type="entry name" value="DEXDc"/>
    <property type="match status" value="1"/>
</dbReference>
<accession>A0A9W9L6F8</accession>
<dbReference type="GO" id="GO:0005524">
    <property type="term" value="F:ATP binding"/>
    <property type="evidence" value="ECO:0007669"/>
    <property type="project" value="UniProtKB-KW"/>
</dbReference>
<keyword evidence="2" id="KW-0378">Hydrolase</keyword>
<dbReference type="PANTHER" id="PTHR45626">
    <property type="entry name" value="TRANSCRIPTION TERMINATION FACTOR 2-RELATED"/>
    <property type="match status" value="1"/>
</dbReference>
<dbReference type="GO" id="GO:0005634">
    <property type="term" value="C:nucleus"/>
    <property type="evidence" value="ECO:0007669"/>
    <property type="project" value="TreeGrafter"/>
</dbReference>
<evidence type="ECO:0000256" key="1">
    <source>
        <dbReference type="ARBA" id="ARBA00022741"/>
    </source>
</evidence>
<dbReference type="PANTHER" id="PTHR45626:SF51">
    <property type="entry name" value="SNF2-RELATED DOMAIN-CONTAINING PROTEIN"/>
    <property type="match status" value="1"/>
</dbReference>
<reference evidence="5" key="1">
    <citation type="submission" date="2022-11" db="EMBL/GenBank/DDBJ databases">
        <authorList>
            <person name="Petersen C."/>
        </authorList>
    </citation>
    <scope>NUCLEOTIDE SEQUENCE</scope>
    <source>
        <strain evidence="5">IBT 22155</strain>
    </source>
</reference>
<dbReference type="InterPro" id="IPR014001">
    <property type="entry name" value="Helicase_ATP-bd"/>
</dbReference>
<dbReference type="InterPro" id="IPR000330">
    <property type="entry name" value="SNF2_N"/>
</dbReference>
<name>A0A9W9L6F8_9EURO</name>
<dbReference type="InterPro" id="IPR049730">
    <property type="entry name" value="SNF2/RAD54-like_C"/>
</dbReference>
<keyword evidence="3" id="KW-0067">ATP-binding</keyword>
<reference evidence="5" key="2">
    <citation type="journal article" date="2023" name="IMA Fungus">
        <title>Comparative genomic study of the Penicillium genus elucidates a diverse pangenome and 15 lateral gene transfer events.</title>
        <authorList>
            <person name="Petersen C."/>
            <person name="Sorensen T."/>
            <person name="Nielsen M.R."/>
            <person name="Sondergaard T.E."/>
            <person name="Sorensen J.L."/>
            <person name="Fitzpatrick D.A."/>
            <person name="Frisvad J.C."/>
            <person name="Nielsen K.L."/>
        </authorList>
    </citation>
    <scope>NUCLEOTIDE SEQUENCE</scope>
    <source>
        <strain evidence="5">IBT 22155</strain>
    </source>
</reference>
<dbReference type="AlphaFoldDB" id="A0A9W9L6F8"/>
<evidence type="ECO:0000256" key="3">
    <source>
        <dbReference type="ARBA" id="ARBA00022840"/>
    </source>
</evidence>
<feature type="domain" description="Helicase C-terminal" evidence="4">
    <location>
        <begin position="856"/>
        <end position="1008"/>
    </location>
</feature>
<evidence type="ECO:0000256" key="2">
    <source>
        <dbReference type="ARBA" id="ARBA00022801"/>
    </source>
</evidence>
<sequence length="1184" mass="131966">MPEEKLALGSWDRAPVPLEDVPLGLPRYSTPPSSTPCSVKQEVAFQDVRYATDEALDTYIPVGVLGKSIASSAASEIALLEKLGWIRTNSLDQSDNLQIFVLPDAERRYVPRPMGKAKAAFKFVMSKIDSSPEAWNSLIYAPGDQAVLNGEEDESLWYMFNTLQSPNPTLDGIQEWYSRDAMDDLLHDSALGLNTQLHQYQRRSAALMVQREVQPAFVLDPRLQACQGPTGVEYYYDKEAVSLFREKILYPEPCGGILAEPMGYGKTLISLAVILATRGHFPKIPVEYQTTTNPVRKTTGTLMQMAAAAACHFSIPWKQEFQRQEIEGKFYRNCIKACEAHGGSYEIPAQHKHQSRASSSYTRPAKQILLCSGTIVVVPLNLVNHWESEIATHTSGLKVLVLRDKSSKVPSTEELLSFDIVLFSKNRFTAEVPKRTAKDVSKSPILNLHWLRVIIDEGHDVAGQRTDMVHLLQQLHFERRWVISGTPSRGLYGVELNGASQRGNISGTESSSSGLTAGILQRRKNTGPAIDDEVKDLEGLGRMVVDFLDLKPWSNDRRLWPRYTRLVGEDGIRRKAPSLRATLQSFVVRHPLDVILEEVTLPPMSHEVVYLTPTFHDRLSINLFLFSLAVNAITSERTGPDYMFDPKNRKNLEVLIGNLRQAGFWWVGSGKDIGGTVDIALEYLEKNREKMSLADIQQLSHGIQIAQKAMGSSAWNEFNTLHELGVYVRGFPEHTRSLWALDRTATDQEPLLMGINQARRAQEFVTQHLRASDPAEGLAGHGIKVRQELASHSEQVTHIGAPESASVIPQPVQKTTSKKRKPKHTFEKKLFRTLPDDSPLRQTVLEGVTSAKLRYLLDKVLEFQQTEKIIIFFEDDNTAVWVAEGLELIASNFRIYANSKSLNPKLRDKYLNLFRDSDEIRVLLMDLKQAAYGLHISEASRVFIINPIWEPTIESQAIKRAHRIGQTTPVRVETLVLQGTIEDALLRRRKEMSEAEMQSAKTPLDDMTMSDIIRNAGFLPMDDEGVTAMAPLGKSIGLFDRHPLPIPDDEDASVRKALAQRVLPVLGGIASQTSSDDVDRWQAERTKRPRIGFVENGQVLSEIEGSAGMVHQLQPESGLGPFSGAAVPVSEGPMHLVQHVGIDGIWDGSLDSRGPVSSIPVRASSCSLINDEKHVERGVSLFGP</sequence>
<dbReference type="GO" id="GO:0006281">
    <property type="term" value="P:DNA repair"/>
    <property type="evidence" value="ECO:0007669"/>
    <property type="project" value="TreeGrafter"/>
</dbReference>
<dbReference type="OrthoDB" id="2801544at2759"/>
<dbReference type="RefSeq" id="XP_056523456.1">
    <property type="nucleotide sequence ID" value="XM_056664399.1"/>
</dbReference>
<proteinExistence type="predicted"/>
<dbReference type="InterPro" id="IPR027417">
    <property type="entry name" value="P-loop_NTPase"/>
</dbReference>
<evidence type="ECO:0000313" key="6">
    <source>
        <dbReference type="Proteomes" id="UP001149079"/>
    </source>
</evidence>
<dbReference type="SUPFAM" id="SSF52540">
    <property type="entry name" value="P-loop containing nucleoside triphosphate hydrolases"/>
    <property type="match status" value="2"/>
</dbReference>
<dbReference type="Proteomes" id="UP001149079">
    <property type="component" value="Unassembled WGS sequence"/>
</dbReference>
<dbReference type="Gene3D" id="3.40.50.300">
    <property type="entry name" value="P-loop containing nucleotide triphosphate hydrolases"/>
    <property type="match status" value="1"/>
</dbReference>
<dbReference type="Pfam" id="PF00176">
    <property type="entry name" value="SNF2-rel_dom"/>
    <property type="match status" value="1"/>
</dbReference>